<dbReference type="GeneID" id="25917591"/>
<dbReference type="Proteomes" id="UP000054560">
    <property type="component" value="Unassembled WGS sequence"/>
</dbReference>
<keyword evidence="1" id="KW-0175">Coiled coil</keyword>
<evidence type="ECO:0000313" key="2">
    <source>
        <dbReference type="EMBL" id="KNC70388.1"/>
    </source>
</evidence>
<feature type="coiled-coil region" evidence="1">
    <location>
        <begin position="33"/>
        <end position="63"/>
    </location>
</feature>
<evidence type="ECO:0000256" key="1">
    <source>
        <dbReference type="SAM" id="Coils"/>
    </source>
</evidence>
<dbReference type="AlphaFoldDB" id="A0A0L0F2I4"/>
<gene>
    <name evidence="2" type="ORF">SARC_17087</name>
</gene>
<dbReference type="RefSeq" id="XP_014144290.1">
    <property type="nucleotide sequence ID" value="XM_014288815.1"/>
</dbReference>
<reference evidence="2 3" key="1">
    <citation type="submission" date="2011-02" db="EMBL/GenBank/DDBJ databases">
        <title>The Genome Sequence of Sphaeroforma arctica JP610.</title>
        <authorList>
            <consortium name="The Broad Institute Genome Sequencing Platform"/>
            <person name="Russ C."/>
            <person name="Cuomo C."/>
            <person name="Young S.K."/>
            <person name="Zeng Q."/>
            <person name="Gargeya S."/>
            <person name="Alvarado L."/>
            <person name="Berlin A."/>
            <person name="Chapman S.B."/>
            <person name="Chen Z."/>
            <person name="Freedman E."/>
            <person name="Gellesch M."/>
            <person name="Goldberg J."/>
            <person name="Griggs A."/>
            <person name="Gujja S."/>
            <person name="Heilman E."/>
            <person name="Heiman D."/>
            <person name="Howarth C."/>
            <person name="Mehta T."/>
            <person name="Neiman D."/>
            <person name="Pearson M."/>
            <person name="Roberts A."/>
            <person name="Saif S."/>
            <person name="Shea T."/>
            <person name="Shenoy N."/>
            <person name="Sisk P."/>
            <person name="Stolte C."/>
            <person name="Sykes S."/>
            <person name="White J."/>
            <person name="Yandava C."/>
            <person name="Burger G."/>
            <person name="Gray M.W."/>
            <person name="Holland P.W.H."/>
            <person name="King N."/>
            <person name="Lang F.B.F."/>
            <person name="Roger A.J."/>
            <person name="Ruiz-Trillo I."/>
            <person name="Haas B."/>
            <person name="Nusbaum C."/>
            <person name="Birren B."/>
        </authorList>
    </citation>
    <scope>NUCLEOTIDE SEQUENCE [LARGE SCALE GENOMIC DNA]</scope>
    <source>
        <strain evidence="2 3">JP610</strain>
    </source>
</reference>
<sequence length="86" mass="10032">MAERHKGIQSKFDEMVKRRKQSEILKEDAVAFMKQMERMDEVLKEEERALEEQNRIIAAETEERQAHPELGMGCAPGSTCTSVFWF</sequence>
<name>A0A0L0F2I4_9EUKA</name>
<protein>
    <submittedName>
        <fullName evidence="2">Uncharacterized protein</fullName>
    </submittedName>
</protein>
<accession>A0A0L0F2I4</accession>
<organism evidence="2 3">
    <name type="scientific">Sphaeroforma arctica JP610</name>
    <dbReference type="NCBI Taxonomy" id="667725"/>
    <lineage>
        <taxon>Eukaryota</taxon>
        <taxon>Ichthyosporea</taxon>
        <taxon>Ichthyophonida</taxon>
        <taxon>Sphaeroforma</taxon>
    </lineage>
</organism>
<proteinExistence type="predicted"/>
<dbReference type="EMBL" id="KQ251316">
    <property type="protein sequence ID" value="KNC70388.1"/>
    <property type="molecule type" value="Genomic_DNA"/>
</dbReference>
<evidence type="ECO:0000313" key="3">
    <source>
        <dbReference type="Proteomes" id="UP000054560"/>
    </source>
</evidence>
<keyword evidence="3" id="KW-1185">Reference proteome</keyword>